<reference evidence="2 3" key="1">
    <citation type="journal article" date="2019" name="Sci. Rep.">
        <title>Orb-weaving spider Araneus ventricosus genome elucidates the spidroin gene catalogue.</title>
        <authorList>
            <person name="Kono N."/>
            <person name="Nakamura H."/>
            <person name="Ohtoshi R."/>
            <person name="Moran D.A.P."/>
            <person name="Shinohara A."/>
            <person name="Yoshida Y."/>
            <person name="Fujiwara M."/>
            <person name="Mori M."/>
            <person name="Tomita M."/>
            <person name="Arakawa K."/>
        </authorList>
    </citation>
    <scope>NUCLEOTIDE SEQUENCE [LARGE SCALE GENOMIC DNA]</scope>
</reference>
<evidence type="ECO:0000313" key="3">
    <source>
        <dbReference type="Proteomes" id="UP000499080"/>
    </source>
</evidence>
<proteinExistence type="predicted"/>
<feature type="chain" id="PRO_5021472645" description="Mos1 transposase HTH domain-containing protein" evidence="1">
    <location>
        <begin position="18"/>
        <end position="228"/>
    </location>
</feature>
<dbReference type="AlphaFoldDB" id="A0A4Y2JEA5"/>
<sequence length="228" mass="26666">MLRIAFLFLFSIACGESNDEFAVDHDGMKSCYFHLLCDLNYTKELYEALEQVEPTFVAKIWEWIKQITDVDVKPENTLENWVIYREKSCKNSEVQRFENTNEFGRLSGEYGLVVCMNQFSKECKEMEESIRTVARWAKAFRAGRNEAADLHRTGRKSIPEHQIDIVSDLLSNDRLWTVRESSVEVGFSHQTAWHILKKWRMLGRSVAVINNQHFANGILRLPDIWQKV</sequence>
<dbReference type="Proteomes" id="UP000499080">
    <property type="component" value="Unassembled WGS sequence"/>
</dbReference>
<name>A0A4Y2JEA5_ARAVE</name>
<keyword evidence="3" id="KW-1185">Reference proteome</keyword>
<comment type="caution">
    <text evidence="2">The sequence shown here is derived from an EMBL/GenBank/DDBJ whole genome shotgun (WGS) entry which is preliminary data.</text>
</comment>
<evidence type="ECO:0008006" key="4">
    <source>
        <dbReference type="Google" id="ProtNLM"/>
    </source>
</evidence>
<dbReference type="EMBL" id="BGPR01003444">
    <property type="protein sequence ID" value="GBM88225.1"/>
    <property type="molecule type" value="Genomic_DNA"/>
</dbReference>
<gene>
    <name evidence="2" type="ORF">AVEN_206345_1</name>
</gene>
<evidence type="ECO:0000256" key="1">
    <source>
        <dbReference type="SAM" id="SignalP"/>
    </source>
</evidence>
<organism evidence="2 3">
    <name type="scientific">Araneus ventricosus</name>
    <name type="common">Orbweaver spider</name>
    <name type="synonym">Epeira ventricosa</name>
    <dbReference type="NCBI Taxonomy" id="182803"/>
    <lineage>
        <taxon>Eukaryota</taxon>
        <taxon>Metazoa</taxon>
        <taxon>Ecdysozoa</taxon>
        <taxon>Arthropoda</taxon>
        <taxon>Chelicerata</taxon>
        <taxon>Arachnida</taxon>
        <taxon>Araneae</taxon>
        <taxon>Araneomorphae</taxon>
        <taxon>Entelegynae</taxon>
        <taxon>Araneoidea</taxon>
        <taxon>Araneidae</taxon>
        <taxon>Araneus</taxon>
    </lineage>
</organism>
<feature type="signal peptide" evidence="1">
    <location>
        <begin position="1"/>
        <end position="17"/>
    </location>
</feature>
<accession>A0A4Y2JEA5</accession>
<evidence type="ECO:0000313" key="2">
    <source>
        <dbReference type="EMBL" id="GBM88225.1"/>
    </source>
</evidence>
<protein>
    <recommendedName>
        <fullName evidence="4">Mos1 transposase HTH domain-containing protein</fullName>
    </recommendedName>
</protein>
<keyword evidence="1" id="KW-0732">Signal</keyword>